<feature type="signal peptide" evidence="2">
    <location>
        <begin position="1"/>
        <end position="18"/>
    </location>
</feature>
<comment type="caution">
    <text evidence="4">The sequence shown here is derived from an EMBL/GenBank/DDBJ whole genome shotgun (WGS) entry which is preliminary data.</text>
</comment>
<keyword evidence="1" id="KW-0812">Transmembrane</keyword>
<accession>A0A813FSN0</accession>
<evidence type="ECO:0000259" key="3">
    <source>
        <dbReference type="Pfam" id="PF01757"/>
    </source>
</evidence>
<evidence type="ECO:0000256" key="1">
    <source>
        <dbReference type="SAM" id="Phobius"/>
    </source>
</evidence>
<gene>
    <name evidence="4" type="ORF">PGLA1383_LOCUS32956</name>
</gene>
<dbReference type="GO" id="GO:0016020">
    <property type="term" value="C:membrane"/>
    <property type="evidence" value="ECO:0007669"/>
    <property type="project" value="TreeGrafter"/>
</dbReference>
<dbReference type="PANTHER" id="PTHR23028:SF53">
    <property type="entry name" value="ACYL_TRANSF_3 DOMAIN-CONTAINING PROTEIN"/>
    <property type="match status" value="1"/>
</dbReference>
<reference evidence="4" key="1">
    <citation type="submission" date="2021-02" db="EMBL/GenBank/DDBJ databases">
        <authorList>
            <person name="Dougan E. K."/>
            <person name="Rhodes N."/>
            <person name="Thang M."/>
            <person name="Chan C."/>
        </authorList>
    </citation>
    <scope>NUCLEOTIDE SEQUENCE</scope>
</reference>
<dbReference type="EMBL" id="CAJNNV010025585">
    <property type="protein sequence ID" value="CAE8615240.1"/>
    <property type="molecule type" value="Genomic_DNA"/>
</dbReference>
<dbReference type="GO" id="GO:0016747">
    <property type="term" value="F:acyltransferase activity, transferring groups other than amino-acyl groups"/>
    <property type="evidence" value="ECO:0007669"/>
    <property type="project" value="InterPro"/>
</dbReference>
<keyword evidence="2" id="KW-0732">Signal</keyword>
<evidence type="ECO:0000313" key="5">
    <source>
        <dbReference type="Proteomes" id="UP000654075"/>
    </source>
</evidence>
<evidence type="ECO:0000313" key="4">
    <source>
        <dbReference type="EMBL" id="CAE8615240.1"/>
    </source>
</evidence>
<dbReference type="Pfam" id="PF01757">
    <property type="entry name" value="Acyl_transf_3"/>
    <property type="match status" value="1"/>
</dbReference>
<dbReference type="GO" id="GO:0000271">
    <property type="term" value="P:polysaccharide biosynthetic process"/>
    <property type="evidence" value="ECO:0007669"/>
    <property type="project" value="TreeGrafter"/>
</dbReference>
<dbReference type="AlphaFoldDB" id="A0A813FSN0"/>
<proteinExistence type="predicted"/>
<name>A0A813FSN0_POLGL</name>
<feature type="domain" description="Acyltransferase 3" evidence="3">
    <location>
        <begin position="157"/>
        <end position="508"/>
    </location>
</feature>
<evidence type="ECO:0000256" key="2">
    <source>
        <dbReference type="SAM" id="SignalP"/>
    </source>
</evidence>
<sequence length="533" mass="58230">MLLKVIAVICIWGNCASGFPVYFSSSSDLGLTCRSDLTLPIAGTEKAAQRVLLQKGIGFSGDFNPSATEAARGAGAPDQKKLQDPHSSLSLVEATWPAWPLLPEHHCIPEVITSFRDCSLAFFWALLAVLAVIWGLVRVSLAVGSGPRLPSGRQRVPALDGLRTVIVTYVILFHIHKVIVPQQLADVVSTGHWGMQFFFVLMGFVNFRVNAKQDRISLGVACSSLAQRFGRLCPGYHIALLWMYASAKDGHALTVWPLQALFLQSLLPVNLCCGTDAKMAAGYCSVWLKGNYVGWFTADALVCAVCFPMLYNARPRRGWHATAIVLLAVLTLRSSTGLMHSTVKSFIDLHLAGLDLYVWAPVRVLEYFAGMLFAQLGDELPEDLKSWQGWRCISDLCLVLAFVVVAASDPANPPRYGDFFLAPVFGLHALSCSLTEGNLASGSSQRGYLDTLLSSHLLVEAAQYSFGAYILQGPVQTSVRHMLQLPEWDPTKTLPASFWVMHLVSCWIAGVALTKFVESPVARMISSQLKTRA</sequence>
<dbReference type="InterPro" id="IPR002656">
    <property type="entry name" value="Acyl_transf_3_dom"/>
</dbReference>
<dbReference type="InterPro" id="IPR050879">
    <property type="entry name" value="Acyltransferase_3"/>
</dbReference>
<dbReference type="PANTHER" id="PTHR23028">
    <property type="entry name" value="ACETYLTRANSFERASE"/>
    <property type="match status" value="1"/>
</dbReference>
<keyword evidence="5" id="KW-1185">Reference proteome</keyword>
<organism evidence="4 5">
    <name type="scientific">Polarella glacialis</name>
    <name type="common">Dinoflagellate</name>
    <dbReference type="NCBI Taxonomy" id="89957"/>
    <lineage>
        <taxon>Eukaryota</taxon>
        <taxon>Sar</taxon>
        <taxon>Alveolata</taxon>
        <taxon>Dinophyceae</taxon>
        <taxon>Suessiales</taxon>
        <taxon>Suessiaceae</taxon>
        <taxon>Polarella</taxon>
    </lineage>
</organism>
<keyword evidence="1" id="KW-0472">Membrane</keyword>
<feature type="transmembrane region" description="Helical" evidence="1">
    <location>
        <begin position="121"/>
        <end position="141"/>
    </location>
</feature>
<feature type="chain" id="PRO_5032994333" description="Acyltransferase 3 domain-containing protein" evidence="2">
    <location>
        <begin position="19"/>
        <end position="533"/>
    </location>
</feature>
<keyword evidence="1" id="KW-1133">Transmembrane helix</keyword>
<dbReference type="Proteomes" id="UP000654075">
    <property type="component" value="Unassembled WGS sequence"/>
</dbReference>
<protein>
    <recommendedName>
        <fullName evidence="3">Acyltransferase 3 domain-containing protein</fullName>
    </recommendedName>
</protein>